<proteinExistence type="inferred from homology"/>
<comment type="subcellular location">
    <subcellularLocation>
        <location evidence="1">Cell membrane</location>
        <topology evidence="1">Multi-pass membrane protein</topology>
    </subcellularLocation>
</comment>
<evidence type="ECO:0000259" key="8">
    <source>
        <dbReference type="Pfam" id="PF09335"/>
    </source>
</evidence>
<feature type="transmembrane region" description="Helical" evidence="7">
    <location>
        <begin position="137"/>
        <end position="159"/>
    </location>
</feature>
<comment type="similarity">
    <text evidence="2">Belongs to the DedA family.</text>
</comment>
<evidence type="ECO:0000256" key="3">
    <source>
        <dbReference type="ARBA" id="ARBA00022475"/>
    </source>
</evidence>
<dbReference type="Pfam" id="PF09335">
    <property type="entry name" value="VTT_dom"/>
    <property type="match status" value="1"/>
</dbReference>
<comment type="caution">
    <text evidence="9">The sequence shown here is derived from an EMBL/GenBank/DDBJ whole genome shotgun (WGS) entry which is preliminary data.</text>
</comment>
<dbReference type="eggNOG" id="COG0586">
    <property type="taxonomic scope" value="Bacteria"/>
</dbReference>
<dbReference type="RefSeq" id="WP_036187477.1">
    <property type="nucleotide sequence ID" value="NZ_AVDA01000015.1"/>
</dbReference>
<evidence type="ECO:0000313" key="9">
    <source>
        <dbReference type="EMBL" id="KGR77865.1"/>
    </source>
</evidence>
<evidence type="ECO:0000256" key="4">
    <source>
        <dbReference type="ARBA" id="ARBA00022692"/>
    </source>
</evidence>
<evidence type="ECO:0000256" key="5">
    <source>
        <dbReference type="ARBA" id="ARBA00022989"/>
    </source>
</evidence>
<reference evidence="9 10" key="1">
    <citation type="submission" date="2014-02" db="EMBL/GenBank/DDBJ databases">
        <title>Draft genome sequence of Lysinibacillus manganicus DSM 26584T.</title>
        <authorList>
            <person name="Zhang F."/>
            <person name="Wang G."/>
            <person name="Zhang L."/>
        </authorList>
    </citation>
    <scope>NUCLEOTIDE SEQUENCE [LARGE SCALE GENOMIC DNA]</scope>
    <source>
        <strain evidence="9 10">DSM 26584</strain>
    </source>
</reference>
<organism evidence="9 10">
    <name type="scientific">Ureibacillus manganicus DSM 26584</name>
    <dbReference type="NCBI Taxonomy" id="1384049"/>
    <lineage>
        <taxon>Bacteria</taxon>
        <taxon>Bacillati</taxon>
        <taxon>Bacillota</taxon>
        <taxon>Bacilli</taxon>
        <taxon>Bacillales</taxon>
        <taxon>Caryophanaceae</taxon>
        <taxon>Ureibacillus</taxon>
    </lineage>
</organism>
<protein>
    <submittedName>
        <fullName evidence="9">Alkaline phosphatase</fullName>
    </submittedName>
</protein>
<evidence type="ECO:0000256" key="2">
    <source>
        <dbReference type="ARBA" id="ARBA00010792"/>
    </source>
</evidence>
<keyword evidence="6 7" id="KW-0472">Membrane</keyword>
<keyword evidence="10" id="KW-1185">Reference proteome</keyword>
<dbReference type="InterPro" id="IPR032816">
    <property type="entry name" value="VTT_dom"/>
</dbReference>
<dbReference type="PANTHER" id="PTHR42709">
    <property type="entry name" value="ALKALINE PHOSPHATASE LIKE PROTEIN"/>
    <property type="match status" value="1"/>
</dbReference>
<dbReference type="PANTHER" id="PTHR42709:SF6">
    <property type="entry name" value="UNDECAPRENYL PHOSPHATE TRANSPORTER A"/>
    <property type="match status" value="1"/>
</dbReference>
<name>A0A0A3I303_9BACL</name>
<feature type="domain" description="VTT" evidence="8">
    <location>
        <begin position="30"/>
        <end position="161"/>
    </location>
</feature>
<keyword evidence="5 7" id="KW-1133">Transmembrane helix</keyword>
<evidence type="ECO:0000256" key="7">
    <source>
        <dbReference type="SAM" id="Phobius"/>
    </source>
</evidence>
<dbReference type="STRING" id="1384049.CD29_13315"/>
<gene>
    <name evidence="9" type="ORF">CD29_13315</name>
</gene>
<dbReference type="OrthoDB" id="9813426at2"/>
<evidence type="ECO:0000313" key="10">
    <source>
        <dbReference type="Proteomes" id="UP000030416"/>
    </source>
</evidence>
<dbReference type="InterPro" id="IPR051311">
    <property type="entry name" value="DedA_domain"/>
</dbReference>
<keyword evidence="4 7" id="KW-0812">Transmembrane</keyword>
<keyword evidence="3" id="KW-1003">Cell membrane</keyword>
<feature type="transmembrane region" description="Helical" evidence="7">
    <location>
        <begin position="50"/>
        <end position="69"/>
    </location>
</feature>
<sequence>MESWITNIMEDFGYIGVFLLIMLENIFPPIPSEVILTFGGYMTTQSDLTFVGVLIASTLGSVAGAIALYDIGKIVGIKRIGRFVDKWGRFLRLTNEDIYKANDWFKKYGVWTVFFCRFVPLIRSLISLPAGMSKMNFWLFLILTTVGTFIWNIVLIYLGSQVGENWDSIVVYMDTYSNIAYGIIAVLIILFVIWLYRRKSKRK</sequence>
<dbReference type="GO" id="GO:0005886">
    <property type="term" value="C:plasma membrane"/>
    <property type="evidence" value="ECO:0007669"/>
    <property type="project" value="UniProtKB-SubCell"/>
</dbReference>
<dbReference type="AlphaFoldDB" id="A0A0A3I303"/>
<feature type="transmembrane region" description="Helical" evidence="7">
    <location>
        <begin position="12"/>
        <end position="30"/>
    </location>
</feature>
<evidence type="ECO:0000256" key="1">
    <source>
        <dbReference type="ARBA" id="ARBA00004651"/>
    </source>
</evidence>
<accession>A0A0A3I303</accession>
<dbReference type="EMBL" id="JPVN01000015">
    <property type="protein sequence ID" value="KGR77865.1"/>
    <property type="molecule type" value="Genomic_DNA"/>
</dbReference>
<dbReference type="Proteomes" id="UP000030416">
    <property type="component" value="Unassembled WGS sequence"/>
</dbReference>
<feature type="transmembrane region" description="Helical" evidence="7">
    <location>
        <begin position="179"/>
        <end position="196"/>
    </location>
</feature>
<evidence type="ECO:0000256" key="6">
    <source>
        <dbReference type="ARBA" id="ARBA00023136"/>
    </source>
</evidence>